<gene>
    <name evidence="2" type="ORF">VMF7928_04504</name>
</gene>
<dbReference type="RefSeq" id="WP_237364194.1">
    <property type="nucleotide sequence ID" value="NZ_CAKLDM010000005.1"/>
</dbReference>
<evidence type="ECO:0000313" key="2">
    <source>
        <dbReference type="EMBL" id="CAH0543284.1"/>
    </source>
</evidence>
<evidence type="ECO:0000256" key="1">
    <source>
        <dbReference type="SAM" id="Phobius"/>
    </source>
</evidence>
<dbReference type="Proteomes" id="UP000838748">
    <property type="component" value="Unassembled WGS sequence"/>
</dbReference>
<keyword evidence="1" id="KW-0472">Membrane</keyword>
<dbReference type="EMBL" id="CAKLDM010000005">
    <property type="protein sequence ID" value="CAH0543284.1"/>
    <property type="molecule type" value="Genomic_DNA"/>
</dbReference>
<proteinExistence type="predicted"/>
<evidence type="ECO:0000313" key="3">
    <source>
        <dbReference type="Proteomes" id="UP000838748"/>
    </source>
</evidence>
<name>A0ABN8EBV9_9VIBR</name>
<feature type="transmembrane region" description="Helical" evidence="1">
    <location>
        <begin position="147"/>
        <end position="165"/>
    </location>
</feature>
<organism evidence="2 3">
    <name type="scientific">Vibrio marisflavi CECT 7928</name>
    <dbReference type="NCBI Taxonomy" id="634439"/>
    <lineage>
        <taxon>Bacteria</taxon>
        <taxon>Pseudomonadati</taxon>
        <taxon>Pseudomonadota</taxon>
        <taxon>Gammaproteobacteria</taxon>
        <taxon>Vibrionales</taxon>
        <taxon>Vibrionaceae</taxon>
        <taxon>Vibrio</taxon>
    </lineage>
</organism>
<feature type="transmembrane region" description="Helical" evidence="1">
    <location>
        <begin position="35"/>
        <end position="53"/>
    </location>
</feature>
<reference evidence="2" key="1">
    <citation type="submission" date="2021-11" db="EMBL/GenBank/DDBJ databases">
        <authorList>
            <person name="Rodrigo-Torres L."/>
            <person name="Arahal R. D."/>
            <person name="Lucena T."/>
        </authorList>
    </citation>
    <scope>NUCLEOTIDE SEQUENCE</scope>
    <source>
        <strain evidence="2">CECT 7928</strain>
    </source>
</reference>
<feature type="transmembrane region" description="Helical" evidence="1">
    <location>
        <begin position="65"/>
        <end position="84"/>
    </location>
</feature>
<feature type="transmembrane region" description="Helical" evidence="1">
    <location>
        <begin position="119"/>
        <end position="141"/>
    </location>
</feature>
<keyword evidence="1" id="KW-1133">Transmembrane helix</keyword>
<comment type="caution">
    <text evidence="2">The sequence shown here is derived from an EMBL/GenBank/DDBJ whole genome shotgun (WGS) entry which is preliminary data.</text>
</comment>
<feature type="transmembrane region" description="Helical" evidence="1">
    <location>
        <begin position="6"/>
        <end position="23"/>
    </location>
</feature>
<sequence>MKDLAIFVIPLILGFTFGGWYAFKSKVSRLRDVLIVIIAITLLPSFLVGLSWVSLPSVTITWEDYLAFIGGYLMVGIFPVAYLVKHFMVKRAFIYEELSIPSDNSNLGVKYIYDKPAKVTVFADAILLNVGGVFIIIGFAINDCIGFTISLITLTTFLAHISYLWKFVRCPHCKGFVLLNIHNPLEVPEYENKVSSLAQIIFLAAEKQTTCACCRGKVKFGTDQNIQ</sequence>
<protein>
    <submittedName>
        <fullName evidence="2">Uncharacterized protein</fullName>
    </submittedName>
</protein>
<keyword evidence="3" id="KW-1185">Reference proteome</keyword>
<keyword evidence="1" id="KW-0812">Transmembrane</keyword>
<accession>A0ABN8EBV9</accession>